<dbReference type="SMART" id="SM00388">
    <property type="entry name" value="HisKA"/>
    <property type="match status" value="1"/>
</dbReference>
<dbReference type="InterPro" id="IPR005467">
    <property type="entry name" value="His_kinase_dom"/>
</dbReference>
<dbReference type="InterPro" id="IPR003594">
    <property type="entry name" value="HATPase_dom"/>
</dbReference>
<comment type="caution">
    <text evidence="5">The sequence shown here is derived from an EMBL/GenBank/DDBJ whole genome shotgun (WGS) entry which is preliminary data.</text>
</comment>
<dbReference type="InterPro" id="IPR003018">
    <property type="entry name" value="GAF"/>
</dbReference>
<comment type="catalytic activity">
    <reaction evidence="1">
        <text>ATP + protein L-histidine = ADP + protein N-phospho-L-histidine.</text>
        <dbReference type="EC" id="2.7.13.3"/>
    </reaction>
</comment>
<feature type="domain" description="Histidine kinase" evidence="4">
    <location>
        <begin position="187"/>
        <end position="398"/>
    </location>
</feature>
<protein>
    <recommendedName>
        <fullName evidence="2">histidine kinase</fullName>
        <ecNumber evidence="2">2.7.13.3</ecNumber>
    </recommendedName>
</protein>
<dbReference type="InterPro" id="IPR004358">
    <property type="entry name" value="Sig_transdc_His_kin-like_C"/>
</dbReference>
<dbReference type="Proteomes" id="UP001139199">
    <property type="component" value="Unassembled WGS sequence"/>
</dbReference>
<dbReference type="Gene3D" id="3.30.565.10">
    <property type="entry name" value="Histidine kinase-like ATPase, C-terminal domain"/>
    <property type="match status" value="1"/>
</dbReference>
<dbReference type="InterPro" id="IPR036890">
    <property type="entry name" value="HATPase_C_sf"/>
</dbReference>
<dbReference type="Pfam" id="PF02518">
    <property type="entry name" value="HATPase_c"/>
    <property type="match status" value="1"/>
</dbReference>
<dbReference type="PANTHER" id="PTHR43102">
    <property type="entry name" value="SLR1143 PROTEIN"/>
    <property type="match status" value="1"/>
</dbReference>
<evidence type="ECO:0000313" key="6">
    <source>
        <dbReference type="Proteomes" id="UP001139199"/>
    </source>
</evidence>
<dbReference type="GO" id="GO:0000155">
    <property type="term" value="F:phosphorelay sensor kinase activity"/>
    <property type="evidence" value="ECO:0007669"/>
    <property type="project" value="InterPro"/>
</dbReference>
<dbReference type="PROSITE" id="PS50109">
    <property type="entry name" value="HIS_KIN"/>
    <property type="match status" value="1"/>
</dbReference>
<evidence type="ECO:0000259" key="4">
    <source>
        <dbReference type="PROSITE" id="PS50109"/>
    </source>
</evidence>
<dbReference type="Gene3D" id="1.10.287.130">
    <property type="match status" value="1"/>
</dbReference>
<dbReference type="Gene3D" id="3.30.450.40">
    <property type="match status" value="1"/>
</dbReference>
<dbReference type="InterPro" id="IPR003661">
    <property type="entry name" value="HisK_dim/P_dom"/>
</dbReference>
<dbReference type="PRINTS" id="PR00344">
    <property type="entry name" value="BCTRLSENSOR"/>
</dbReference>
<accession>A0A9X1HXE5</accession>
<dbReference type="RefSeq" id="WP_226540255.1">
    <property type="nucleotide sequence ID" value="NZ_JAJAPW010000001.1"/>
</dbReference>
<dbReference type="SUPFAM" id="SSF47384">
    <property type="entry name" value="Homodimeric domain of signal transducing histidine kinase"/>
    <property type="match status" value="1"/>
</dbReference>
<keyword evidence="6" id="KW-1185">Reference proteome</keyword>
<proteinExistence type="predicted"/>
<name>A0A9X1HXE5_9FLAO</name>
<gene>
    <name evidence="5" type="ORF">LG649_01690</name>
</gene>
<evidence type="ECO:0000313" key="5">
    <source>
        <dbReference type="EMBL" id="MCB4797536.1"/>
    </source>
</evidence>
<dbReference type="SMART" id="SM00065">
    <property type="entry name" value="GAF"/>
    <property type="match status" value="1"/>
</dbReference>
<sequence length="398" mass="45480">MIKPELPKNEKQRLQALKNYDILDTGPEYDLDNITELTASICDVPIAIITLLDSERNFFKSRIGIDFNESPRELSFCGHAIIQDNPIFIIEDATKDERFYDNPIITENNVKFYAGVPLINPDGYALGTLCVYDSVPRQLNNTQQNALIILAKQVINVMELRLKNKISNEAFTDLKERHKTLKSFANKVSHDLKSPLANITSLSQLFKEELKENYPNIDLEYLNLIEESADTLRAYVDGILKHYKSEALLKKDRNKTKLEDVYKSIKTILSLNETNFKLLKKVTLKNVNTYVLEQILLNLVDNGFKYNFSESPIVTIDYDENETHHIFYVTDNGKGIDETKQDALFDIFKTAHETDKHGKKGTGIGLFTVKSLLKKLKGTITINSKLNEGTTFKFTILK</sequence>
<dbReference type="EC" id="2.7.13.3" evidence="2"/>
<organism evidence="5 6">
    <name type="scientific">Neotamlana laminarinivorans</name>
    <dbReference type="NCBI Taxonomy" id="2883124"/>
    <lineage>
        <taxon>Bacteria</taxon>
        <taxon>Pseudomonadati</taxon>
        <taxon>Bacteroidota</taxon>
        <taxon>Flavobacteriia</taxon>
        <taxon>Flavobacteriales</taxon>
        <taxon>Flavobacteriaceae</taxon>
        <taxon>Neotamlana</taxon>
    </lineage>
</organism>
<dbReference type="Pfam" id="PF01590">
    <property type="entry name" value="GAF"/>
    <property type="match status" value="1"/>
</dbReference>
<dbReference type="InterPro" id="IPR029016">
    <property type="entry name" value="GAF-like_dom_sf"/>
</dbReference>
<dbReference type="AlphaFoldDB" id="A0A9X1HXE5"/>
<dbReference type="CDD" id="cd00082">
    <property type="entry name" value="HisKA"/>
    <property type="match status" value="1"/>
</dbReference>
<keyword evidence="3" id="KW-0597">Phosphoprotein</keyword>
<evidence type="ECO:0000256" key="3">
    <source>
        <dbReference type="ARBA" id="ARBA00022553"/>
    </source>
</evidence>
<dbReference type="SMART" id="SM00387">
    <property type="entry name" value="HATPase_c"/>
    <property type="match status" value="1"/>
</dbReference>
<evidence type="ECO:0000256" key="2">
    <source>
        <dbReference type="ARBA" id="ARBA00012438"/>
    </source>
</evidence>
<evidence type="ECO:0000256" key="1">
    <source>
        <dbReference type="ARBA" id="ARBA00000085"/>
    </source>
</evidence>
<keyword evidence="5" id="KW-0808">Transferase</keyword>
<dbReference type="SUPFAM" id="SSF55874">
    <property type="entry name" value="ATPase domain of HSP90 chaperone/DNA topoisomerase II/histidine kinase"/>
    <property type="match status" value="1"/>
</dbReference>
<dbReference type="PANTHER" id="PTHR43102:SF2">
    <property type="entry name" value="GAF DOMAIN-CONTAINING PROTEIN"/>
    <property type="match status" value="1"/>
</dbReference>
<reference evidence="5" key="1">
    <citation type="submission" date="2021-10" db="EMBL/GenBank/DDBJ databases">
        <title>Tamlana sargassums sp. nov., and Tamlana laminarinivorans sp. nov., two new bacteria isolated from the brown alga.</title>
        <authorList>
            <person name="Li J."/>
        </authorList>
    </citation>
    <scope>NUCLEOTIDE SEQUENCE</scope>
    <source>
        <strain evidence="5">PT2-4</strain>
    </source>
</reference>
<keyword evidence="5" id="KW-0418">Kinase</keyword>
<dbReference type="SUPFAM" id="SSF55781">
    <property type="entry name" value="GAF domain-like"/>
    <property type="match status" value="1"/>
</dbReference>
<dbReference type="InterPro" id="IPR036097">
    <property type="entry name" value="HisK_dim/P_sf"/>
</dbReference>
<dbReference type="Pfam" id="PF00512">
    <property type="entry name" value="HisKA"/>
    <property type="match status" value="1"/>
</dbReference>
<dbReference type="EMBL" id="JAJAPW010000001">
    <property type="protein sequence ID" value="MCB4797536.1"/>
    <property type="molecule type" value="Genomic_DNA"/>
</dbReference>